<dbReference type="AlphaFoldDB" id="A0A8A3NZL2"/>
<evidence type="ECO:0000256" key="1">
    <source>
        <dbReference type="SAM" id="MobiDB-lite"/>
    </source>
</evidence>
<name>A0A8A3NZL2_9HELO</name>
<dbReference type="InterPro" id="IPR006461">
    <property type="entry name" value="PLAC_motif_containing"/>
</dbReference>
<evidence type="ECO:0000313" key="2">
    <source>
        <dbReference type="EMBL" id="QSZ31095.1"/>
    </source>
</evidence>
<organism evidence="2 3">
    <name type="scientific">Monilinia vaccinii-corymbosi</name>
    <dbReference type="NCBI Taxonomy" id="61207"/>
    <lineage>
        <taxon>Eukaryota</taxon>
        <taxon>Fungi</taxon>
        <taxon>Dikarya</taxon>
        <taxon>Ascomycota</taxon>
        <taxon>Pezizomycotina</taxon>
        <taxon>Leotiomycetes</taxon>
        <taxon>Helotiales</taxon>
        <taxon>Sclerotiniaceae</taxon>
        <taxon>Monilinia</taxon>
    </lineage>
</organism>
<dbReference type="Proteomes" id="UP000672032">
    <property type="component" value="Chromosome 2"/>
</dbReference>
<feature type="region of interest" description="Disordered" evidence="1">
    <location>
        <begin position="1"/>
        <end position="41"/>
    </location>
</feature>
<reference evidence="2" key="1">
    <citation type="submission" date="2020-10" db="EMBL/GenBank/DDBJ databases">
        <title>Genome Sequence of Monilinia vaccinii-corymbosi Sheds Light on Mummy Berry Disease Infection of Blueberry and Mating Type.</title>
        <authorList>
            <person name="Yow A.G."/>
            <person name="Zhang Y."/>
            <person name="Bansal K."/>
            <person name="Eacker S.M."/>
            <person name="Sullivan S."/>
            <person name="Liachko I."/>
            <person name="Cubeta M.A."/>
            <person name="Rollins J.A."/>
            <person name="Ashrafi H."/>
        </authorList>
    </citation>
    <scope>NUCLEOTIDE SEQUENCE</scope>
    <source>
        <strain evidence="2">RL-1</strain>
    </source>
</reference>
<evidence type="ECO:0008006" key="4">
    <source>
        <dbReference type="Google" id="ProtNLM"/>
    </source>
</evidence>
<dbReference type="PANTHER" id="PTHR15907">
    <property type="entry name" value="DUF614 FAMILY PROTEIN-RELATED"/>
    <property type="match status" value="1"/>
</dbReference>
<accession>A0A8A3NZL2</accession>
<evidence type="ECO:0000313" key="3">
    <source>
        <dbReference type="Proteomes" id="UP000672032"/>
    </source>
</evidence>
<dbReference type="Pfam" id="PF04749">
    <property type="entry name" value="PLAC8"/>
    <property type="match status" value="1"/>
</dbReference>
<feature type="compositionally biased region" description="Polar residues" evidence="1">
    <location>
        <begin position="1"/>
        <end position="10"/>
    </location>
</feature>
<sequence>MAQKTTNSEPMLQEQPVAITQDQQLQHQQEPKPSTYSGPGVVQKSTWSNSIWDCFSPGQLCLKATFCPCFVYGKTQHRLNRDPHLMGYERFNNDCLLWAGAQWCGIGVLFTFLQRRQIREKYAIGGESDLSDIGLSWCCHCCSLIQQEKEVIRRTQGGENMEQGYQRPEPMVVA</sequence>
<keyword evidence="3" id="KW-1185">Reference proteome</keyword>
<protein>
    <recommendedName>
        <fullName evidence="4">DUF614 domain protein</fullName>
    </recommendedName>
</protein>
<proteinExistence type="predicted"/>
<feature type="compositionally biased region" description="Polar residues" evidence="1">
    <location>
        <begin position="18"/>
        <end position="41"/>
    </location>
</feature>
<dbReference type="OrthoDB" id="1045822at2759"/>
<dbReference type="NCBIfam" id="TIGR01571">
    <property type="entry name" value="A_thal_Cys_rich"/>
    <property type="match status" value="1"/>
</dbReference>
<dbReference type="EMBL" id="CP063406">
    <property type="protein sequence ID" value="QSZ31095.1"/>
    <property type="molecule type" value="Genomic_DNA"/>
</dbReference>
<gene>
    <name evidence="2" type="ORF">DSL72_000656</name>
</gene>